<dbReference type="AlphaFoldDB" id="A0A814RH28"/>
<reference evidence="2" key="1">
    <citation type="submission" date="2021-02" db="EMBL/GenBank/DDBJ databases">
        <authorList>
            <person name="Nowell W R."/>
        </authorList>
    </citation>
    <scope>NUCLEOTIDE SEQUENCE</scope>
</reference>
<protein>
    <recommendedName>
        <fullName evidence="1">F-box domain-containing protein</fullName>
    </recommendedName>
</protein>
<dbReference type="Gene3D" id="3.80.10.10">
    <property type="entry name" value="Ribonuclease Inhibitor"/>
    <property type="match status" value="1"/>
</dbReference>
<dbReference type="EMBL" id="CAJOAX010003449">
    <property type="protein sequence ID" value="CAF3855054.1"/>
    <property type="molecule type" value="Genomic_DNA"/>
</dbReference>
<sequence>METSNNYNINILDLPDEILFAIFNKLNMIDVFYSLVYVNKRFNRLTLDPFYIHNLDLTVKHSLLQRVSPLDMQKIDTICKKILPKIHHHIYKLTVPSYLIESIINIDYPQLQSLSLVNFEEQKLLKYLTGETVYRLLTNQITHLSVDIVYDKNESNIFLLILSSGKHLTDLTFHNRFSSEHLGNPTFVLSSIHISSTLNKLIVNVTTFDDCLYLLDGTLQSLTALIIDIISISESSSIIDNTKKLPKLKQFSLTSERMTFAYDEKVVPLLRRMIHIEDLTLFLNVGRLGSINMDDYINAYIDGTHLYNDVFAFMPQLHRFTFSINTCAPISNIGFPSNDDIEHSFIEKGNRHVGSYVHNRLPIQTGQCHVFSLPYQFDTYLLMRCNSFQGGLFNKVRSMKMFDSYPFEHDLFEKISQHFPFLRNLTLDNEAGQDNKQHSSTLITFPYLEHLNIMFADADYGEQFLFEKNTRLPRLLELHISYDTLTMITNNFTNDLARVNCSKIRHIVTKELYVPPKDFHLYFPLLEI</sequence>
<dbReference type="InterPro" id="IPR036047">
    <property type="entry name" value="F-box-like_dom_sf"/>
</dbReference>
<evidence type="ECO:0000313" key="2">
    <source>
        <dbReference type="EMBL" id="CAF1133351.1"/>
    </source>
</evidence>
<dbReference type="EMBL" id="CAJNOO010001312">
    <property type="protein sequence ID" value="CAF1133351.1"/>
    <property type="molecule type" value="Genomic_DNA"/>
</dbReference>
<dbReference type="InterPro" id="IPR001810">
    <property type="entry name" value="F-box_dom"/>
</dbReference>
<dbReference type="Proteomes" id="UP000663823">
    <property type="component" value="Unassembled WGS sequence"/>
</dbReference>
<evidence type="ECO:0000313" key="4">
    <source>
        <dbReference type="Proteomes" id="UP000663882"/>
    </source>
</evidence>
<dbReference type="SUPFAM" id="SSF81383">
    <property type="entry name" value="F-box domain"/>
    <property type="match status" value="1"/>
</dbReference>
<dbReference type="Proteomes" id="UP000663882">
    <property type="component" value="Unassembled WGS sequence"/>
</dbReference>
<feature type="domain" description="F-box" evidence="1">
    <location>
        <begin position="8"/>
        <end position="55"/>
    </location>
</feature>
<dbReference type="InterPro" id="IPR032675">
    <property type="entry name" value="LRR_dom_sf"/>
</dbReference>
<name>A0A814RH28_9BILA</name>
<organism evidence="2 4">
    <name type="scientific">Rotaria sordida</name>
    <dbReference type="NCBI Taxonomy" id="392033"/>
    <lineage>
        <taxon>Eukaryota</taxon>
        <taxon>Metazoa</taxon>
        <taxon>Spiralia</taxon>
        <taxon>Gnathifera</taxon>
        <taxon>Rotifera</taxon>
        <taxon>Eurotatoria</taxon>
        <taxon>Bdelloidea</taxon>
        <taxon>Philodinida</taxon>
        <taxon>Philodinidae</taxon>
        <taxon>Rotaria</taxon>
    </lineage>
</organism>
<proteinExistence type="predicted"/>
<dbReference type="OrthoDB" id="9978352at2759"/>
<accession>A0A814RH28</accession>
<comment type="caution">
    <text evidence="2">The sequence shown here is derived from an EMBL/GenBank/DDBJ whole genome shotgun (WGS) entry which is preliminary data.</text>
</comment>
<gene>
    <name evidence="3" type="ORF">OTI717_LOCUS21385</name>
    <name evidence="2" type="ORF">RFH988_LOCUS20989</name>
</gene>
<evidence type="ECO:0000259" key="1">
    <source>
        <dbReference type="PROSITE" id="PS50181"/>
    </source>
</evidence>
<evidence type="ECO:0000313" key="3">
    <source>
        <dbReference type="EMBL" id="CAF3855054.1"/>
    </source>
</evidence>
<dbReference type="PROSITE" id="PS50181">
    <property type="entry name" value="FBOX"/>
    <property type="match status" value="1"/>
</dbReference>
<dbReference type="Pfam" id="PF12937">
    <property type="entry name" value="F-box-like"/>
    <property type="match status" value="1"/>
</dbReference>